<reference evidence="7" key="1">
    <citation type="submission" date="2015-09" db="EMBL/GenBank/DDBJ databases">
        <authorList>
            <consortium name="Pathogen Informatics"/>
        </authorList>
    </citation>
    <scope>NUCLEOTIDE SEQUENCE [LARGE SCALE GENOMIC DNA]</scope>
    <source>
        <strain evidence="7">Lake Konstanz</strain>
    </source>
</reference>
<feature type="compositionally biased region" description="Basic residues" evidence="5">
    <location>
        <begin position="394"/>
        <end position="409"/>
    </location>
</feature>
<dbReference type="InterPro" id="IPR015943">
    <property type="entry name" value="WD40/YVTN_repeat-like_dom_sf"/>
</dbReference>
<feature type="region of interest" description="Disordered" evidence="5">
    <location>
        <begin position="388"/>
        <end position="409"/>
    </location>
</feature>
<keyword evidence="7" id="KW-1185">Reference proteome</keyword>
<dbReference type="PANTHER" id="PTHR19849:SF1">
    <property type="entry name" value="F-BOX_WD REPEAT-CONTAINING PROTEIN 7"/>
    <property type="match status" value="1"/>
</dbReference>
<accession>A0A0S4KK54</accession>
<dbReference type="GO" id="GO:0010992">
    <property type="term" value="P:ubiquitin recycling"/>
    <property type="evidence" value="ECO:0007669"/>
    <property type="project" value="TreeGrafter"/>
</dbReference>
<keyword evidence="3" id="KW-0689">Ribosomal protein</keyword>
<name>A0A0S4KK54_BODSA</name>
<dbReference type="GO" id="GO:0005737">
    <property type="term" value="C:cytoplasm"/>
    <property type="evidence" value="ECO:0007669"/>
    <property type="project" value="TreeGrafter"/>
</dbReference>
<keyword evidence="1 4" id="KW-0853">WD repeat</keyword>
<dbReference type="OrthoDB" id="727118at2759"/>
<dbReference type="AlphaFoldDB" id="A0A0S4KK54"/>
<keyword evidence="3" id="KW-0687">Ribonucleoprotein</keyword>
<evidence type="ECO:0000256" key="3">
    <source>
        <dbReference type="ARBA" id="ARBA00022980"/>
    </source>
</evidence>
<dbReference type="GO" id="GO:0043130">
    <property type="term" value="F:ubiquitin binding"/>
    <property type="evidence" value="ECO:0007669"/>
    <property type="project" value="TreeGrafter"/>
</dbReference>
<evidence type="ECO:0000256" key="2">
    <source>
        <dbReference type="ARBA" id="ARBA00022737"/>
    </source>
</evidence>
<dbReference type="EMBL" id="CYKH01001680">
    <property type="protein sequence ID" value="CUI14827.1"/>
    <property type="molecule type" value="Genomic_DNA"/>
</dbReference>
<organism evidence="6 7">
    <name type="scientific">Bodo saltans</name>
    <name type="common">Flagellated protozoan</name>
    <dbReference type="NCBI Taxonomy" id="75058"/>
    <lineage>
        <taxon>Eukaryota</taxon>
        <taxon>Discoba</taxon>
        <taxon>Euglenozoa</taxon>
        <taxon>Kinetoplastea</taxon>
        <taxon>Metakinetoplastina</taxon>
        <taxon>Eubodonida</taxon>
        <taxon>Bodonidae</taxon>
        <taxon>Bodo</taxon>
    </lineage>
</organism>
<dbReference type="GO" id="GO:0043161">
    <property type="term" value="P:proteasome-mediated ubiquitin-dependent protein catabolic process"/>
    <property type="evidence" value="ECO:0007669"/>
    <property type="project" value="TreeGrafter"/>
</dbReference>
<dbReference type="PROSITE" id="PS50082">
    <property type="entry name" value="WD_REPEATS_2"/>
    <property type="match status" value="3"/>
</dbReference>
<dbReference type="GO" id="GO:0005634">
    <property type="term" value="C:nucleus"/>
    <property type="evidence" value="ECO:0007669"/>
    <property type="project" value="TreeGrafter"/>
</dbReference>
<dbReference type="Pfam" id="PF00400">
    <property type="entry name" value="WD40"/>
    <property type="match status" value="3"/>
</dbReference>
<dbReference type="SUPFAM" id="SSF50978">
    <property type="entry name" value="WD40 repeat-like"/>
    <property type="match status" value="1"/>
</dbReference>
<feature type="repeat" description="WD" evidence="4">
    <location>
        <begin position="115"/>
        <end position="148"/>
    </location>
</feature>
<proteinExistence type="predicted"/>
<protein>
    <submittedName>
        <fullName evidence="6">Uncharacterized protein</fullName>
    </submittedName>
</protein>
<feature type="repeat" description="WD" evidence="4">
    <location>
        <begin position="303"/>
        <end position="333"/>
    </location>
</feature>
<dbReference type="PROSITE" id="PS00678">
    <property type="entry name" value="WD_REPEATS_1"/>
    <property type="match status" value="1"/>
</dbReference>
<dbReference type="VEuPathDB" id="TriTrypDB:BSAL_17780c"/>
<feature type="repeat" description="WD" evidence="4">
    <location>
        <begin position="343"/>
        <end position="376"/>
    </location>
</feature>
<dbReference type="PANTHER" id="PTHR19849">
    <property type="entry name" value="PHOSPHOLIPASE A-2-ACTIVATING PROTEIN"/>
    <property type="match status" value="1"/>
</dbReference>
<keyword evidence="2" id="KW-0677">Repeat</keyword>
<dbReference type="InterPro" id="IPR001680">
    <property type="entry name" value="WD40_rpt"/>
</dbReference>
<dbReference type="Gene3D" id="2.130.10.10">
    <property type="entry name" value="YVTN repeat-like/Quinoprotein amine dehydrogenase"/>
    <property type="match status" value="2"/>
</dbReference>
<evidence type="ECO:0000256" key="1">
    <source>
        <dbReference type="ARBA" id="ARBA00022574"/>
    </source>
</evidence>
<dbReference type="InterPro" id="IPR036322">
    <property type="entry name" value="WD40_repeat_dom_sf"/>
</dbReference>
<dbReference type="SMART" id="SM00320">
    <property type="entry name" value="WD40"/>
    <property type="match status" value="6"/>
</dbReference>
<evidence type="ECO:0000256" key="4">
    <source>
        <dbReference type="PROSITE-ProRule" id="PRU00221"/>
    </source>
</evidence>
<dbReference type="GO" id="GO:0005840">
    <property type="term" value="C:ribosome"/>
    <property type="evidence" value="ECO:0007669"/>
    <property type="project" value="UniProtKB-KW"/>
</dbReference>
<dbReference type="Proteomes" id="UP000051952">
    <property type="component" value="Unassembled WGS sequence"/>
</dbReference>
<gene>
    <name evidence="6" type="ORF">BSAL_17780c</name>
</gene>
<sequence length="409" mass="43208">MCFPSVVHTYRQMTAASPLSAAASAPGLASNGLVPPGSLLGSSSFLLNEFSAKGPIFSVAITKLMMFVGYHNGIIGGFPLAITQAPGASGDSGPLIDTNVVAEEGEGSAAPTLEMAAHSGVVRQLTVHDATQRLYSCSSDGSIKSWSIPECAWVMSFEAVGGTPVHCFVLDAKGSTLYSGDEAGAVTMWNAETGVATQTMRCHYGAIHALQIPTMPPPPKPVEGEAIVEEEQEPPPRPNCLLTASSDGQIKLIEPSTKLVHVLMKADVPVCCILYAHPNVIAGCSDGTIRGFNIHSAAPTMIYRGHTDGVNQVLVIRKRLVSVSDDTTIGIWNPRTWNRELSLKGHDRCVSSAIIAPSERELLTAGFDGIVRTWNVAAVMEHLTATGETVAASPKKKKKPEGKASKKKK</sequence>
<dbReference type="InterPro" id="IPR019775">
    <property type="entry name" value="WD40_repeat_CS"/>
</dbReference>
<dbReference type="PROSITE" id="PS50294">
    <property type="entry name" value="WD_REPEATS_REGION"/>
    <property type="match status" value="1"/>
</dbReference>
<evidence type="ECO:0000313" key="7">
    <source>
        <dbReference type="Proteomes" id="UP000051952"/>
    </source>
</evidence>
<evidence type="ECO:0000256" key="5">
    <source>
        <dbReference type="SAM" id="MobiDB-lite"/>
    </source>
</evidence>
<evidence type="ECO:0000313" key="6">
    <source>
        <dbReference type="EMBL" id="CUI14827.1"/>
    </source>
</evidence>